<sequence length="59" mass="6950">MVFHFYRGDQVFSNKIVVLLFELKYQIFERNQKTIFLILLQLCSVPLKGCYSMDCAVKA</sequence>
<name>A0A420FPI4_9SPHI</name>
<accession>A0A420FPI4</accession>
<dbReference type="Proteomes" id="UP000286402">
    <property type="component" value="Unassembled WGS sequence"/>
</dbReference>
<comment type="caution">
    <text evidence="1">The sequence shown here is derived from an EMBL/GenBank/DDBJ whole genome shotgun (WGS) entry which is preliminary data.</text>
</comment>
<reference evidence="1 2" key="1">
    <citation type="submission" date="2016-07" db="EMBL/GenBank/DDBJ databases">
        <title>Genome analysis of Sphingobacterium siyangense T12B17.</title>
        <authorList>
            <person name="Xu D."/>
            <person name="Su Y."/>
            <person name="Zheng S."/>
        </authorList>
    </citation>
    <scope>NUCLEOTIDE SEQUENCE [LARGE SCALE GENOMIC DNA]</scope>
    <source>
        <strain evidence="1 2">T12B17</strain>
    </source>
</reference>
<evidence type="ECO:0000313" key="1">
    <source>
        <dbReference type="EMBL" id="RKF34792.1"/>
    </source>
</evidence>
<proteinExistence type="predicted"/>
<gene>
    <name evidence="1" type="ORF">BCY89_07460</name>
</gene>
<dbReference type="EMBL" id="MCAQ01000023">
    <property type="protein sequence ID" value="RKF34792.1"/>
    <property type="molecule type" value="Genomic_DNA"/>
</dbReference>
<protein>
    <submittedName>
        <fullName evidence="1">Uncharacterized protein</fullName>
    </submittedName>
</protein>
<keyword evidence="2" id="KW-1185">Reference proteome</keyword>
<evidence type="ECO:0000313" key="2">
    <source>
        <dbReference type="Proteomes" id="UP000286402"/>
    </source>
</evidence>
<dbReference type="AlphaFoldDB" id="A0A420FPI4"/>
<organism evidence="1 2">
    <name type="scientific">Sphingobacterium siyangense</name>
    <dbReference type="NCBI Taxonomy" id="459529"/>
    <lineage>
        <taxon>Bacteria</taxon>
        <taxon>Pseudomonadati</taxon>
        <taxon>Bacteroidota</taxon>
        <taxon>Sphingobacteriia</taxon>
        <taxon>Sphingobacteriales</taxon>
        <taxon>Sphingobacteriaceae</taxon>
        <taxon>Sphingobacterium</taxon>
    </lineage>
</organism>